<organism evidence="9 10">
    <name type="scientific">Novymonas esmeraldas</name>
    <dbReference type="NCBI Taxonomy" id="1808958"/>
    <lineage>
        <taxon>Eukaryota</taxon>
        <taxon>Discoba</taxon>
        <taxon>Euglenozoa</taxon>
        <taxon>Kinetoplastea</taxon>
        <taxon>Metakinetoplastina</taxon>
        <taxon>Trypanosomatida</taxon>
        <taxon>Trypanosomatidae</taxon>
        <taxon>Novymonas</taxon>
    </lineage>
</organism>
<keyword evidence="3" id="KW-0689">Ribosomal protein</keyword>
<dbReference type="PROSITE" id="PS50082">
    <property type="entry name" value="WD_REPEATS_2"/>
    <property type="match status" value="2"/>
</dbReference>
<feature type="compositionally biased region" description="Basic and acidic residues" evidence="7">
    <location>
        <begin position="422"/>
        <end position="431"/>
    </location>
</feature>
<reference evidence="9 10" key="1">
    <citation type="journal article" date="2021" name="MBio">
        <title>A New Model Trypanosomatid, Novymonas esmeraldas: Genomic Perception of Its 'Candidatus Pandoraea novymonadis' Endosymbiont.</title>
        <authorList>
            <person name="Zakharova A."/>
            <person name="Saura A."/>
            <person name="Butenko A."/>
            <person name="Podesvova L."/>
            <person name="Warmusova S."/>
            <person name="Kostygov A.Y."/>
            <person name="Nenarokova A."/>
            <person name="Lukes J."/>
            <person name="Opperdoes F.R."/>
            <person name="Yurchenko V."/>
        </authorList>
    </citation>
    <scope>NUCLEOTIDE SEQUENCE [LARGE SCALE GENOMIC DNA]</scope>
    <source>
        <strain evidence="9 10">E262AT.01</strain>
    </source>
</reference>
<dbReference type="Pfam" id="PF16300">
    <property type="entry name" value="WD40_4"/>
    <property type="match status" value="1"/>
</dbReference>
<comment type="similarity">
    <text evidence="5">Belongs to the WD repeat coronin family.</text>
</comment>
<gene>
    <name evidence="9" type="ORF">NESM_000913800</name>
</gene>
<dbReference type="GO" id="GO:0051015">
    <property type="term" value="F:actin filament binding"/>
    <property type="evidence" value="ECO:0007669"/>
    <property type="project" value="TreeGrafter"/>
</dbReference>
<evidence type="ECO:0000256" key="7">
    <source>
        <dbReference type="SAM" id="MobiDB-lite"/>
    </source>
</evidence>
<evidence type="ECO:0000256" key="2">
    <source>
        <dbReference type="ARBA" id="ARBA00022737"/>
    </source>
</evidence>
<dbReference type="PROSITE" id="PS00678">
    <property type="entry name" value="WD_REPEATS_1"/>
    <property type="match status" value="2"/>
</dbReference>
<comment type="caution">
    <text evidence="9">The sequence shown here is derived from an EMBL/GenBank/DDBJ whole genome shotgun (WGS) entry which is preliminary data.</text>
</comment>
<evidence type="ECO:0000256" key="6">
    <source>
        <dbReference type="SAM" id="Coils"/>
    </source>
</evidence>
<feature type="repeat" description="WD" evidence="4">
    <location>
        <begin position="71"/>
        <end position="113"/>
    </location>
</feature>
<dbReference type="GO" id="GO:0007015">
    <property type="term" value="P:actin filament organization"/>
    <property type="evidence" value="ECO:0007669"/>
    <property type="project" value="TreeGrafter"/>
</dbReference>
<dbReference type="GO" id="GO:0005840">
    <property type="term" value="C:ribosome"/>
    <property type="evidence" value="ECO:0007669"/>
    <property type="project" value="UniProtKB-KW"/>
</dbReference>
<feature type="compositionally biased region" description="Basic and acidic residues" evidence="7">
    <location>
        <begin position="445"/>
        <end position="454"/>
    </location>
</feature>
<dbReference type="SMART" id="SM01166">
    <property type="entry name" value="DUF1899"/>
    <property type="match status" value="1"/>
</dbReference>
<dbReference type="SUPFAM" id="SSF50978">
    <property type="entry name" value="WD40 repeat-like"/>
    <property type="match status" value="1"/>
</dbReference>
<dbReference type="PANTHER" id="PTHR10856">
    <property type="entry name" value="CORONIN"/>
    <property type="match status" value="1"/>
</dbReference>
<sequence>MSVSRFRHTTGHVAKPQRQLLNVTSSSAMWDGSNTIACSDAFVAVPWQTFGGAAVFSHGASGRLAPNPPIVLGQEGPIIDVKFDPFDNHRLFTASEDGSIFGWDIPAGGLESNVSSPRVELRGHTKKCGLLSFHPGAKGVLASAAVDRLINLWDVERGTAVTTVSNLSEYATGLEWNLEGSRFCLTSRDKKLRTVDPRKCAVVSSVESHASARSQRCIWCKRKDVIMTLGCNENQQRQIKLWDTRKMDSPFAIVVLDQSSAAFMPVYDEDTNLLFVGSKGESNIKCFELMGDGLIPSYEVNAQDPMKGLCAMPKWSLDVRRCEFDRLYQLTYHSLLTIEMVLPRRQAGTEFQADVFPPTFADQPAMSAEAFFGGADAQPCEYDLSGVFDGHAPSLTKGGKTCLATTPATQPLASPPGGTKQSEVEVGRKLSSESLSESSTPAREGIADNTERRSTVHVDPLGDMTQRELFSKKQRLQELATKVRTCHQEIEAMRKALQAKEAEMLQFLEDIQSV</sequence>
<evidence type="ECO:0000256" key="5">
    <source>
        <dbReference type="RuleBase" id="RU280818"/>
    </source>
</evidence>
<dbReference type="Pfam" id="PF00400">
    <property type="entry name" value="WD40"/>
    <property type="match status" value="1"/>
</dbReference>
<evidence type="ECO:0000256" key="1">
    <source>
        <dbReference type="ARBA" id="ARBA00022574"/>
    </source>
</evidence>
<dbReference type="Proteomes" id="UP001430356">
    <property type="component" value="Unassembled WGS sequence"/>
</dbReference>
<dbReference type="SMART" id="SM00320">
    <property type="entry name" value="WD40"/>
    <property type="match status" value="3"/>
</dbReference>
<dbReference type="InterPro" id="IPR015943">
    <property type="entry name" value="WD40/YVTN_repeat-like_dom_sf"/>
</dbReference>
<dbReference type="InterPro" id="IPR015048">
    <property type="entry name" value="DUF1899"/>
</dbReference>
<keyword evidence="1 4" id="KW-0853">WD repeat</keyword>
<dbReference type="Gene3D" id="2.130.10.10">
    <property type="entry name" value="YVTN repeat-like/Quinoprotein amine dehydrogenase"/>
    <property type="match status" value="1"/>
</dbReference>
<keyword evidence="10" id="KW-1185">Reference proteome</keyword>
<keyword evidence="3" id="KW-0687">Ribonucleoprotein</keyword>
<evidence type="ECO:0000313" key="10">
    <source>
        <dbReference type="Proteomes" id="UP001430356"/>
    </source>
</evidence>
<feature type="region of interest" description="Disordered" evidence="7">
    <location>
        <begin position="406"/>
        <end position="454"/>
    </location>
</feature>
<keyword evidence="6" id="KW-0175">Coiled coil</keyword>
<dbReference type="AlphaFoldDB" id="A0AAW0F2E6"/>
<dbReference type="InterPro" id="IPR019775">
    <property type="entry name" value="WD40_repeat_CS"/>
</dbReference>
<dbReference type="SMART" id="SM01167">
    <property type="entry name" value="DUF1900"/>
    <property type="match status" value="1"/>
</dbReference>
<dbReference type="InterPro" id="IPR036322">
    <property type="entry name" value="WD40_repeat_dom_sf"/>
</dbReference>
<dbReference type="InterPro" id="IPR001680">
    <property type="entry name" value="WD40_rpt"/>
</dbReference>
<evidence type="ECO:0000313" key="9">
    <source>
        <dbReference type="EMBL" id="KAK7199400.1"/>
    </source>
</evidence>
<accession>A0AAW0F2E6</accession>
<evidence type="ECO:0000256" key="4">
    <source>
        <dbReference type="PROSITE-ProRule" id="PRU00221"/>
    </source>
</evidence>
<keyword evidence="2 5" id="KW-0677">Repeat</keyword>
<evidence type="ECO:0000259" key="8">
    <source>
        <dbReference type="SMART" id="SM01166"/>
    </source>
</evidence>
<name>A0AAW0F2E6_9TRYP</name>
<feature type="coiled-coil region" evidence="6">
    <location>
        <begin position="483"/>
        <end position="510"/>
    </location>
</feature>
<proteinExistence type="inferred from homology"/>
<dbReference type="EMBL" id="JAECZO010000341">
    <property type="protein sequence ID" value="KAK7199400.1"/>
    <property type="molecule type" value="Genomic_DNA"/>
</dbReference>
<evidence type="ECO:0000256" key="3">
    <source>
        <dbReference type="ARBA" id="ARBA00022980"/>
    </source>
</evidence>
<feature type="repeat" description="WD" evidence="4">
    <location>
        <begin position="121"/>
        <end position="163"/>
    </location>
</feature>
<dbReference type="PANTHER" id="PTHR10856:SF0">
    <property type="entry name" value="CORONIN"/>
    <property type="match status" value="1"/>
</dbReference>
<dbReference type="Pfam" id="PF08953">
    <property type="entry name" value="DUF1899"/>
    <property type="match status" value="1"/>
</dbReference>
<feature type="domain" description="DUF1899" evidence="8">
    <location>
        <begin position="1"/>
        <end position="62"/>
    </location>
</feature>
<protein>
    <recommendedName>
        <fullName evidence="5">Coronin</fullName>
    </recommendedName>
</protein>
<dbReference type="PROSITE" id="PS50294">
    <property type="entry name" value="WD_REPEATS_REGION"/>
    <property type="match status" value="1"/>
</dbReference>
<dbReference type="InterPro" id="IPR015505">
    <property type="entry name" value="Coronin"/>
</dbReference>